<dbReference type="OrthoDB" id="9770681at2"/>
<evidence type="ECO:0008006" key="10">
    <source>
        <dbReference type="Google" id="ProtNLM"/>
    </source>
</evidence>
<dbReference type="PANTHER" id="PTHR43884:SF20">
    <property type="entry name" value="ACYL-COA DEHYDROGENASE FADE28"/>
    <property type="match status" value="1"/>
</dbReference>
<keyword evidence="4" id="KW-0274">FAD</keyword>
<reference evidence="8 9" key="1">
    <citation type="submission" date="2016-02" db="EMBL/GenBank/DDBJ databases">
        <authorList>
            <person name="Wen L."/>
            <person name="He K."/>
            <person name="Yang H."/>
        </authorList>
    </citation>
    <scope>NUCLEOTIDE SEQUENCE [LARGE SCALE GENOMIC DNA]</scope>
    <source>
        <strain evidence="8 9">TSA40</strain>
    </source>
</reference>
<keyword evidence="3" id="KW-0285">Flavoprotein</keyword>
<dbReference type="InterPro" id="IPR036250">
    <property type="entry name" value="AcylCo_DH-like_C"/>
</dbReference>
<evidence type="ECO:0000256" key="5">
    <source>
        <dbReference type="ARBA" id="ARBA00023002"/>
    </source>
</evidence>
<dbReference type="InterPro" id="IPR009075">
    <property type="entry name" value="AcylCo_DH/oxidase_C"/>
</dbReference>
<proteinExistence type="inferred from homology"/>
<feature type="domain" description="Acyl-CoA dehydrogenase/oxidase C-terminal" evidence="6">
    <location>
        <begin position="221"/>
        <end position="332"/>
    </location>
</feature>
<evidence type="ECO:0000313" key="9">
    <source>
        <dbReference type="Proteomes" id="UP000197535"/>
    </source>
</evidence>
<keyword evidence="5" id="KW-0560">Oxidoreductase</keyword>
<accession>A0A254THE3</accession>
<evidence type="ECO:0000259" key="6">
    <source>
        <dbReference type="Pfam" id="PF00441"/>
    </source>
</evidence>
<evidence type="ECO:0000256" key="1">
    <source>
        <dbReference type="ARBA" id="ARBA00001974"/>
    </source>
</evidence>
<dbReference type="EMBL" id="LSTO01000001">
    <property type="protein sequence ID" value="OWW22066.1"/>
    <property type="molecule type" value="Genomic_DNA"/>
</dbReference>
<dbReference type="SUPFAM" id="SSF56645">
    <property type="entry name" value="Acyl-CoA dehydrogenase NM domain-like"/>
    <property type="match status" value="1"/>
</dbReference>
<sequence length="348" mass="37006">MNISDMTDEMRLIADSAFEFTTGSGGLARARAVRDKWPHFDKETWEQIADLGWLGVAVPEKSQGLGLGVRAVCTLLESVSRKLLPEPLVPALASAAFLADAGAAEARGLLADLMEGRKLVVMCAARASGSFPLRLANVPDCHSGATVLVAQGEGNQFDVRAIVPGGDGCAIRSAACVDGSTLSEIVVQQQEWSRAVRVAAGMQAQQAWEKACDMMLLGDSAYLVGLMDAALQMAIDYMKMRKQFNTPIGAFQALQHRAATAHIDVVASRALVVEACRAFDTPSRARAACAAKARASAAALRVTKECIQFHGAIGFADEHDIGLFLRRAMAVASRQGGEMAQKLRYGAL</sequence>
<dbReference type="AlphaFoldDB" id="A0A254THE3"/>
<dbReference type="Proteomes" id="UP000197535">
    <property type="component" value="Unassembled WGS sequence"/>
</dbReference>
<protein>
    <recommendedName>
        <fullName evidence="10">Acyl-CoA dehydrogenase</fullName>
    </recommendedName>
</protein>
<dbReference type="InterPro" id="IPR009100">
    <property type="entry name" value="AcylCoA_DH/oxidase_NM_dom_sf"/>
</dbReference>
<evidence type="ECO:0000256" key="3">
    <source>
        <dbReference type="ARBA" id="ARBA00022630"/>
    </source>
</evidence>
<dbReference type="InterPro" id="IPR037069">
    <property type="entry name" value="AcylCoA_DH/ox_N_sf"/>
</dbReference>
<evidence type="ECO:0000259" key="7">
    <source>
        <dbReference type="Pfam" id="PF02771"/>
    </source>
</evidence>
<keyword evidence="9" id="KW-1185">Reference proteome</keyword>
<dbReference type="SUPFAM" id="SSF47203">
    <property type="entry name" value="Acyl-CoA dehydrogenase C-terminal domain-like"/>
    <property type="match status" value="1"/>
</dbReference>
<dbReference type="GO" id="GO:0050660">
    <property type="term" value="F:flavin adenine dinucleotide binding"/>
    <property type="evidence" value="ECO:0007669"/>
    <property type="project" value="InterPro"/>
</dbReference>
<gene>
    <name evidence="8" type="ORF">AYR66_23815</name>
</gene>
<comment type="cofactor">
    <cofactor evidence="1">
        <name>FAD</name>
        <dbReference type="ChEBI" id="CHEBI:57692"/>
    </cofactor>
</comment>
<comment type="caution">
    <text evidence="8">The sequence shown here is derived from an EMBL/GenBank/DDBJ whole genome shotgun (WGS) entry which is preliminary data.</text>
</comment>
<evidence type="ECO:0000256" key="2">
    <source>
        <dbReference type="ARBA" id="ARBA00009347"/>
    </source>
</evidence>
<organism evidence="8 9">
    <name type="scientific">Noviherbaspirillum denitrificans</name>
    <dbReference type="NCBI Taxonomy" id="1968433"/>
    <lineage>
        <taxon>Bacteria</taxon>
        <taxon>Pseudomonadati</taxon>
        <taxon>Pseudomonadota</taxon>
        <taxon>Betaproteobacteria</taxon>
        <taxon>Burkholderiales</taxon>
        <taxon>Oxalobacteraceae</taxon>
        <taxon>Noviherbaspirillum</taxon>
    </lineage>
</organism>
<dbReference type="Gene3D" id="1.10.540.10">
    <property type="entry name" value="Acyl-CoA dehydrogenase/oxidase, N-terminal domain"/>
    <property type="match status" value="1"/>
</dbReference>
<evidence type="ECO:0000256" key="4">
    <source>
        <dbReference type="ARBA" id="ARBA00022827"/>
    </source>
</evidence>
<dbReference type="Pfam" id="PF02771">
    <property type="entry name" value="Acyl-CoA_dh_N"/>
    <property type="match status" value="1"/>
</dbReference>
<name>A0A254THE3_9BURK</name>
<dbReference type="RefSeq" id="WP_088708896.1">
    <property type="nucleotide sequence ID" value="NZ_LSTO01000001.1"/>
</dbReference>
<dbReference type="PANTHER" id="PTHR43884">
    <property type="entry name" value="ACYL-COA DEHYDROGENASE"/>
    <property type="match status" value="1"/>
</dbReference>
<feature type="domain" description="Acyl-CoA dehydrogenase/oxidase N-terminal" evidence="7">
    <location>
        <begin position="7"/>
        <end position="103"/>
    </location>
</feature>
<dbReference type="InterPro" id="IPR013786">
    <property type="entry name" value="AcylCoA_DH/ox_N"/>
</dbReference>
<dbReference type="Gene3D" id="1.20.140.10">
    <property type="entry name" value="Butyryl-CoA Dehydrogenase, subunit A, domain 3"/>
    <property type="match status" value="1"/>
</dbReference>
<comment type="similarity">
    <text evidence="2">Belongs to the acyl-CoA dehydrogenase family.</text>
</comment>
<dbReference type="Pfam" id="PF00441">
    <property type="entry name" value="Acyl-CoA_dh_1"/>
    <property type="match status" value="1"/>
</dbReference>
<dbReference type="GO" id="GO:0003995">
    <property type="term" value="F:acyl-CoA dehydrogenase activity"/>
    <property type="evidence" value="ECO:0007669"/>
    <property type="project" value="TreeGrafter"/>
</dbReference>
<evidence type="ECO:0000313" key="8">
    <source>
        <dbReference type="EMBL" id="OWW22066.1"/>
    </source>
</evidence>